<keyword evidence="8 11" id="KW-0665">Pyrimidine biosynthesis</keyword>
<dbReference type="PROSITE" id="PS51273">
    <property type="entry name" value="GATASE_TYPE_1"/>
    <property type="match status" value="1"/>
</dbReference>
<dbReference type="Pfam" id="PF00988">
    <property type="entry name" value="CPSase_sm_chain"/>
    <property type="match status" value="1"/>
</dbReference>
<dbReference type="GO" id="GO:0004088">
    <property type="term" value="F:carbamoyl-phosphate synthase (glutamine-hydrolyzing) activity"/>
    <property type="evidence" value="ECO:0007669"/>
    <property type="project" value="UniProtKB-UniRule"/>
</dbReference>
<dbReference type="EMBL" id="CP048104">
    <property type="protein sequence ID" value="QKG84741.1"/>
    <property type="molecule type" value="Genomic_DNA"/>
</dbReference>
<dbReference type="PRINTS" id="PR00096">
    <property type="entry name" value="GATASE"/>
</dbReference>
<comment type="pathway">
    <text evidence="1 11">Pyrimidine metabolism; UMP biosynthesis via de novo pathway; (S)-dihydroorotate from bicarbonate: step 1/3.</text>
</comment>
<evidence type="ECO:0000256" key="9">
    <source>
        <dbReference type="ARBA" id="ARBA00048816"/>
    </source>
</evidence>
<feature type="domain" description="Carbamoyl-phosphate synthase small subunit N-terminal" evidence="12">
    <location>
        <begin position="1"/>
        <end position="131"/>
    </location>
</feature>
<dbReference type="Gene3D" id="3.50.30.20">
    <property type="entry name" value="Carbamoyl-phosphate synthase small subunit, N-terminal domain"/>
    <property type="match status" value="1"/>
</dbReference>
<keyword evidence="4 11" id="KW-0436">Ligase</keyword>
<dbReference type="SUPFAM" id="SSF52021">
    <property type="entry name" value="Carbamoyl phosphate synthetase, small subunit N-terminal domain"/>
    <property type="match status" value="1"/>
</dbReference>
<evidence type="ECO:0000256" key="6">
    <source>
        <dbReference type="ARBA" id="ARBA00022840"/>
    </source>
</evidence>
<reference evidence="13 14" key="1">
    <citation type="submission" date="2020-01" db="EMBL/GenBank/DDBJ databases">
        <authorList>
            <person name="Gulvik C.A."/>
            <person name="Batra D.G."/>
        </authorList>
    </citation>
    <scope>NUCLEOTIDE SEQUENCE [LARGE SCALE GENOMIC DNA]</scope>
    <source>
        <strain evidence="13 14">W9323</strain>
    </source>
</reference>
<evidence type="ECO:0000259" key="12">
    <source>
        <dbReference type="SMART" id="SM01097"/>
    </source>
</evidence>
<evidence type="ECO:0000256" key="5">
    <source>
        <dbReference type="ARBA" id="ARBA00022741"/>
    </source>
</evidence>
<dbReference type="FunFam" id="3.50.30.20:FF:000001">
    <property type="entry name" value="Carbamoyl-phosphate synthase small chain"/>
    <property type="match status" value="1"/>
</dbReference>
<keyword evidence="11" id="KW-0055">Arginine biosynthesis</keyword>
<evidence type="ECO:0000256" key="11">
    <source>
        <dbReference type="HAMAP-Rule" id="MF_01209"/>
    </source>
</evidence>
<accession>A0A7D3YA65</accession>
<dbReference type="GO" id="GO:0006207">
    <property type="term" value="P:'de novo' pyrimidine nucleobase biosynthetic process"/>
    <property type="evidence" value="ECO:0007669"/>
    <property type="project" value="InterPro"/>
</dbReference>
<dbReference type="InterPro" id="IPR029062">
    <property type="entry name" value="Class_I_gatase-like"/>
</dbReference>
<dbReference type="UniPathway" id="UPA00068">
    <property type="reaction ID" value="UER00171"/>
</dbReference>
<dbReference type="PRINTS" id="PR00097">
    <property type="entry name" value="ANTSNTHASEII"/>
</dbReference>
<dbReference type="HAMAP" id="MF_01209">
    <property type="entry name" value="CPSase_S_chain"/>
    <property type="match status" value="1"/>
</dbReference>
<dbReference type="InterPro" id="IPR050472">
    <property type="entry name" value="Anth_synth/Amidotransfase"/>
</dbReference>
<comment type="function">
    <text evidence="11">Small subunit of the glutamine-dependent carbamoyl phosphate synthetase (CPSase). CPSase catalyzes the formation of carbamoyl phosphate from the ammonia moiety of glutamine, carbonate, and phosphate donated by ATP, constituting the first step of 2 biosynthetic pathways, one leading to arginine and/or urea and the other to pyrimidine nucleotides. The small subunit (glutamine amidotransferase) binds and cleaves glutamine to supply the large subunit with the substrate ammonia.</text>
</comment>
<evidence type="ECO:0000256" key="7">
    <source>
        <dbReference type="ARBA" id="ARBA00022962"/>
    </source>
</evidence>
<dbReference type="NCBIfam" id="NF009475">
    <property type="entry name" value="PRK12838.1"/>
    <property type="match status" value="1"/>
</dbReference>
<dbReference type="GO" id="GO:0006541">
    <property type="term" value="P:glutamine metabolic process"/>
    <property type="evidence" value="ECO:0007669"/>
    <property type="project" value="InterPro"/>
</dbReference>
<comment type="similarity">
    <text evidence="3 11">Belongs to the CarA family.</text>
</comment>
<dbReference type="GO" id="GO:0044205">
    <property type="term" value="P:'de novo' UMP biosynthetic process"/>
    <property type="evidence" value="ECO:0007669"/>
    <property type="project" value="UniProtKB-UniRule"/>
</dbReference>
<comment type="subunit">
    <text evidence="11">Composed of two chains; the small (or glutamine) chain promotes the hydrolysis of glutamine to ammonia, which is used by the large (or ammonia) chain to synthesize carbamoyl phosphate. Tetramer of heterodimers (alpha,beta)4.</text>
</comment>
<comment type="catalytic activity">
    <reaction evidence="10 11">
        <text>L-glutamine + H2O = L-glutamate + NH4(+)</text>
        <dbReference type="Rhea" id="RHEA:15889"/>
        <dbReference type="ChEBI" id="CHEBI:15377"/>
        <dbReference type="ChEBI" id="CHEBI:28938"/>
        <dbReference type="ChEBI" id="CHEBI:29985"/>
        <dbReference type="ChEBI" id="CHEBI:58359"/>
    </reaction>
</comment>
<keyword evidence="5 11" id="KW-0547">Nucleotide-binding</keyword>
<evidence type="ECO:0000256" key="3">
    <source>
        <dbReference type="ARBA" id="ARBA00007800"/>
    </source>
</evidence>
<name>A0A7D3YA65_9BACL</name>
<evidence type="ECO:0000313" key="14">
    <source>
        <dbReference type="Proteomes" id="UP000503088"/>
    </source>
</evidence>
<dbReference type="KEGG" id="kpul:GXN76_09825"/>
<keyword evidence="6 11" id="KW-0067">ATP-binding</keyword>
<dbReference type="InterPro" id="IPR036480">
    <property type="entry name" value="CarbP_synth_ssu_N_sf"/>
</dbReference>
<sequence>MRAKLLLEDGTRLTGVSFGAEKKSLGEVVFHTGMTGYQEILTNPSFCGQIVTLTNPLIGNCGINRKDAESQGSFIHGLVVREFASVPSHWRSEKSLERWLKEYDIPGIAGVDTRMLTRKIRMEGSMKGIISTQDTSWEELEERLGVPLREDLVSIVSSRSIHTSPNYGKRVVLMDFGAKYGLQRDLAKRGCEVVVVPWNTSAEKIHRLDPDGILLSNGPGDPKNVPEGIQTIQKLLGHYPLFGIGLGHQLLALACGGDTQKMRFGHWGSNHPVKDLGTGQIYMTPQHHSYTVREESLQNTRLEITHIALNDGTCEGLSHREFPAFSVQYHPEAAPGPWDSGHLFDQFMDLMESFAQKEGMSHA</sequence>
<dbReference type="NCBIfam" id="TIGR01368">
    <property type="entry name" value="CPSaseIIsmall"/>
    <property type="match status" value="1"/>
</dbReference>
<organism evidence="13 14">
    <name type="scientific">Kroppenstedtia pulmonis</name>
    <dbReference type="NCBI Taxonomy" id="1380685"/>
    <lineage>
        <taxon>Bacteria</taxon>
        <taxon>Bacillati</taxon>
        <taxon>Bacillota</taxon>
        <taxon>Bacilli</taxon>
        <taxon>Bacillales</taxon>
        <taxon>Thermoactinomycetaceae</taxon>
        <taxon>Kroppenstedtia</taxon>
    </lineage>
</organism>
<gene>
    <name evidence="11 13" type="primary">carA</name>
    <name evidence="13" type="ORF">GXN76_09825</name>
</gene>
<feature type="active site" evidence="11">
    <location>
        <position position="330"/>
    </location>
</feature>
<feature type="binding site" evidence="11">
    <location>
        <position position="249"/>
    </location>
    <ligand>
        <name>L-glutamine</name>
        <dbReference type="ChEBI" id="CHEBI:58359"/>
    </ligand>
</feature>
<keyword evidence="7 11" id="KW-0315">Glutamine amidotransferase</keyword>
<keyword evidence="11" id="KW-0028">Amino-acid biosynthesis</keyword>
<dbReference type="GO" id="GO:0005524">
    <property type="term" value="F:ATP binding"/>
    <property type="evidence" value="ECO:0007669"/>
    <property type="project" value="UniProtKB-UniRule"/>
</dbReference>
<dbReference type="AlphaFoldDB" id="A0A7D3YA65"/>
<dbReference type="RefSeq" id="WP_173222734.1">
    <property type="nucleotide sequence ID" value="NZ_CP048104.1"/>
</dbReference>
<feature type="binding site" evidence="11">
    <location>
        <position position="290"/>
    </location>
    <ligand>
        <name>L-glutamine</name>
        <dbReference type="ChEBI" id="CHEBI:58359"/>
    </ligand>
</feature>
<dbReference type="PRINTS" id="PR00099">
    <property type="entry name" value="CPSGATASE"/>
</dbReference>
<dbReference type="SUPFAM" id="SSF52317">
    <property type="entry name" value="Class I glutamine amidotransferase-like"/>
    <property type="match status" value="1"/>
</dbReference>
<dbReference type="UniPathway" id="UPA00070">
    <property type="reaction ID" value="UER00115"/>
</dbReference>
<evidence type="ECO:0000313" key="13">
    <source>
        <dbReference type="EMBL" id="QKG84741.1"/>
    </source>
</evidence>
<proteinExistence type="inferred from homology"/>
<evidence type="ECO:0000256" key="8">
    <source>
        <dbReference type="ARBA" id="ARBA00022975"/>
    </source>
</evidence>
<dbReference type="InterPro" id="IPR017926">
    <property type="entry name" value="GATASE"/>
</dbReference>
<feature type="region of interest" description="CPSase" evidence="11">
    <location>
        <begin position="1"/>
        <end position="169"/>
    </location>
</feature>
<evidence type="ECO:0000256" key="4">
    <source>
        <dbReference type="ARBA" id="ARBA00022598"/>
    </source>
</evidence>
<keyword evidence="14" id="KW-1185">Reference proteome</keyword>
<comment type="pathway">
    <text evidence="2 11">Amino-acid biosynthesis; L-arginine biosynthesis; carbamoyl phosphate from bicarbonate: step 1/1.</text>
</comment>
<evidence type="ECO:0000256" key="2">
    <source>
        <dbReference type="ARBA" id="ARBA00005077"/>
    </source>
</evidence>
<comment type="catalytic activity">
    <reaction evidence="9 11">
        <text>hydrogencarbonate + L-glutamine + 2 ATP + H2O = carbamoyl phosphate + L-glutamate + 2 ADP + phosphate + 2 H(+)</text>
        <dbReference type="Rhea" id="RHEA:18633"/>
        <dbReference type="ChEBI" id="CHEBI:15377"/>
        <dbReference type="ChEBI" id="CHEBI:15378"/>
        <dbReference type="ChEBI" id="CHEBI:17544"/>
        <dbReference type="ChEBI" id="CHEBI:29985"/>
        <dbReference type="ChEBI" id="CHEBI:30616"/>
        <dbReference type="ChEBI" id="CHEBI:43474"/>
        <dbReference type="ChEBI" id="CHEBI:58228"/>
        <dbReference type="ChEBI" id="CHEBI:58359"/>
        <dbReference type="ChEBI" id="CHEBI:456216"/>
        <dbReference type="EC" id="6.3.5.5"/>
    </reaction>
</comment>
<dbReference type="InterPro" id="IPR035686">
    <property type="entry name" value="CPSase_GATase1"/>
</dbReference>
<dbReference type="InterPro" id="IPR006274">
    <property type="entry name" value="CarbamoylP_synth_ssu"/>
</dbReference>
<dbReference type="GO" id="GO:0006526">
    <property type="term" value="P:L-arginine biosynthetic process"/>
    <property type="evidence" value="ECO:0007669"/>
    <property type="project" value="UniProtKB-UniRule"/>
</dbReference>
<dbReference type="Pfam" id="PF00117">
    <property type="entry name" value="GATase"/>
    <property type="match status" value="1"/>
</dbReference>
<comment type="caution">
    <text evidence="11">Lacks conserved residue(s) required for the propagation of feature annotation.</text>
</comment>
<dbReference type="Gene3D" id="3.40.50.880">
    <property type="match status" value="1"/>
</dbReference>
<dbReference type="Proteomes" id="UP000503088">
    <property type="component" value="Chromosome"/>
</dbReference>
<feature type="binding site" evidence="11">
    <location>
        <position position="218"/>
    </location>
    <ligand>
        <name>L-glutamine</name>
        <dbReference type="ChEBI" id="CHEBI:58359"/>
    </ligand>
</feature>
<protein>
    <recommendedName>
        <fullName evidence="11">Carbamoyl phosphate synthase small chain</fullName>
        <ecNumber evidence="11">6.3.5.5</ecNumber>
    </recommendedName>
    <alternativeName>
        <fullName evidence="11">Carbamoyl phosphate synthetase glutamine chain</fullName>
    </alternativeName>
</protein>
<feature type="binding site" evidence="11">
    <location>
        <position position="220"/>
    </location>
    <ligand>
        <name>L-glutamine</name>
        <dbReference type="ChEBI" id="CHEBI:58359"/>
    </ligand>
</feature>
<evidence type="ECO:0000256" key="1">
    <source>
        <dbReference type="ARBA" id="ARBA00004812"/>
    </source>
</evidence>
<feature type="active site" evidence="11">
    <location>
        <position position="332"/>
    </location>
</feature>
<dbReference type="PANTHER" id="PTHR43418">
    <property type="entry name" value="MULTIFUNCTIONAL TRYPTOPHAN BIOSYNTHESIS PROTEIN-RELATED"/>
    <property type="match status" value="1"/>
</dbReference>
<dbReference type="PANTHER" id="PTHR43418:SF7">
    <property type="entry name" value="CARBAMOYL-PHOSPHATE SYNTHASE SMALL CHAIN"/>
    <property type="match status" value="1"/>
</dbReference>
<feature type="binding site" evidence="11">
    <location>
        <position position="246"/>
    </location>
    <ligand>
        <name>L-glutamine</name>
        <dbReference type="ChEBI" id="CHEBI:58359"/>
    </ligand>
</feature>
<dbReference type="SMART" id="SM01097">
    <property type="entry name" value="CPSase_sm_chain"/>
    <property type="match status" value="1"/>
</dbReference>
<dbReference type="InterPro" id="IPR002474">
    <property type="entry name" value="CarbamoylP_synth_ssu_N"/>
</dbReference>
<dbReference type="EC" id="6.3.5.5" evidence="11"/>
<evidence type="ECO:0000256" key="10">
    <source>
        <dbReference type="ARBA" id="ARBA00049285"/>
    </source>
</evidence>
<dbReference type="CDD" id="cd01744">
    <property type="entry name" value="GATase1_CPSase"/>
    <property type="match status" value="1"/>
</dbReference>
<feature type="binding site" evidence="11">
    <location>
        <position position="45"/>
    </location>
    <ligand>
        <name>L-glutamine</name>
        <dbReference type="ChEBI" id="CHEBI:58359"/>
    </ligand>
</feature>